<feature type="signal peptide" evidence="1">
    <location>
        <begin position="1"/>
        <end position="22"/>
    </location>
</feature>
<dbReference type="InterPro" id="IPR029045">
    <property type="entry name" value="ClpP/crotonase-like_dom_sf"/>
</dbReference>
<name>A0A918JFJ6_9ALTE</name>
<keyword evidence="3" id="KW-1185">Reference proteome</keyword>
<evidence type="ECO:0000313" key="2">
    <source>
        <dbReference type="EMBL" id="GGW78287.1"/>
    </source>
</evidence>
<feature type="chain" id="PRO_5037779836" evidence="1">
    <location>
        <begin position="23"/>
        <end position="387"/>
    </location>
</feature>
<dbReference type="Proteomes" id="UP000631300">
    <property type="component" value="Unassembled WGS sequence"/>
</dbReference>
<reference evidence="2" key="2">
    <citation type="submission" date="2020-09" db="EMBL/GenBank/DDBJ databases">
        <authorList>
            <person name="Sun Q."/>
            <person name="Kim S."/>
        </authorList>
    </citation>
    <scope>NUCLEOTIDE SEQUENCE</scope>
    <source>
        <strain evidence="2">KCTC 22164</strain>
    </source>
</reference>
<accession>A0A918JFJ6</accession>
<dbReference type="AlphaFoldDB" id="A0A918JFJ6"/>
<dbReference type="SUPFAM" id="SSF52096">
    <property type="entry name" value="ClpP/crotonase"/>
    <property type="match status" value="1"/>
</dbReference>
<organism evidence="2 3">
    <name type="scientific">Alteromonas halophila</name>
    <dbReference type="NCBI Taxonomy" id="516698"/>
    <lineage>
        <taxon>Bacteria</taxon>
        <taxon>Pseudomonadati</taxon>
        <taxon>Pseudomonadota</taxon>
        <taxon>Gammaproteobacteria</taxon>
        <taxon>Alteromonadales</taxon>
        <taxon>Alteromonadaceae</taxon>
        <taxon>Alteromonas/Salinimonas group</taxon>
        <taxon>Alteromonas</taxon>
    </lineage>
</organism>
<protein>
    <submittedName>
        <fullName evidence="2">Uncharacterized protein</fullName>
    </submittedName>
</protein>
<keyword evidence="1" id="KW-0732">Signal</keyword>
<reference evidence="2" key="1">
    <citation type="journal article" date="2014" name="Int. J. Syst. Evol. Microbiol.">
        <title>Complete genome sequence of Corynebacterium casei LMG S-19264T (=DSM 44701T), isolated from a smear-ripened cheese.</title>
        <authorList>
            <consortium name="US DOE Joint Genome Institute (JGI-PGF)"/>
            <person name="Walter F."/>
            <person name="Albersmeier A."/>
            <person name="Kalinowski J."/>
            <person name="Ruckert C."/>
        </authorList>
    </citation>
    <scope>NUCLEOTIDE SEQUENCE</scope>
    <source>
        <strain evidence="2">KCTC 22164</strain>
    </source>
</reference>
<evidence type="ECO:0000256" key="1">
    <source>
        <dbReference type="SAM" id="SignalP"/>
    </source>
</evidence>
<dbReference type="Gene3D" id="3.90.226.10">
    <property type="entry name" value="2-enoyl-CoA Hydratase, Chain A, domain 1"/>
    <property type="match status" value="1"/>
</dbReference>
<sequence>MPVKLFALGLFVFLATSLPVQAQTSLCNQQALSAPMKATFHQAGDRRILLLAGGIEANSGEVVGAAIRNTRAYQEVWLCSGGGAVKGGIAIGKALNRARSTARVPDNFFCASACTIAFMGGYARIIDKNARFVTHASSGAMSFGVKFSDAGLKFSNFAFYKCDTPWIASYCQQLRGVFEKLDLYNKVACATPQDVHKLNTKCVFFDTSKSRYADNIIIANSQLTQIIGLNKSLTQAAISIEMRSSLQSELDLLHYFQTMLLDGKASYTKASAYQQIKRQLVPTNIYALKTSDSYYRSLDKDMASLAQVSGDISQSFAVWQTMLTDSELSLKTQITDYIRDNNIDLGLAATDAIKMYDAMRTCQIQSSCQLEPHTARSLGYHNMYGYE</sequence>
<gene>
    <name evidence="2" type="ORF">GCM10007391_08570</name>
</gene>
<comment type="caution">
    <text evidence="2">The sequence shown here is derived from an EMBL/GenBank/DDBJ whole genome shotgun (WGS) entry which is preliminary data.</text>
</comment>
<proteinExistence type="predicted"/>
<dbReference type="RefSeq" id="WP_189403870.1">
    <property type="nucleotide sequence ID" value="NZ_BMXP01000002.1"/>
</dbReference>
<dbReference type="EMBL" id="BMXP01000002">
    <property type="protein sequence ID" value="GGW78287.1"/>
    <property type="molecule type" value="Genomic_DNA"/>
</dbReference>
<evidence type="ECO:0000313" key="3">
    <source>
        <dbReference type="Proteomes" id="UP000631300"/>
    </source>
</evidence>